<dbReference type="FunCoup" id="G8ZUZ3">
    <property type="interactions" value="21"/>
</dbReference>
<dbReference type="GO" id="GO:0006979">
    <property type="term" value="P:response to oxidative stress"/>
    <property type="evidence" value="ECO:0007669"/>
    <property type="project" value="TreeGrafter"/>
</dbReference>
<dbReference type="Proteomes" id="UP000005627">
    <property type="component" value="Chromosome 5"/>
</dbReference>
<evidence type="ECO:0000313" key="8">
    <source>
        <dbReference type="Proteomes" id="UP000005627"/>
    </source>
</evidence>
<comment type="similarity">
    <text evidence="3">Belongs to the RTC5 family.</text>
</comment>
<evidence type="ECO:0000313" key="7">
    <source>
        <dbReference type="EMBL" id="CCE92437.1"/>
    </source>
</evidence>
<evidence type="ECO:0000259" key="6">
    <source>
        <dbReference type="PROSITE" id="PS51886"/>
    </source>
</evidence>
<gene>
    <name evidence="7" type="primary">TDEL0E01940</name>
    <name evidence="7" type="ORF">TDEL_0E01940</name>
</gene>
<protein>
    <recommendedName>
        <fullName evidence="4">Restriction of telomere capping protein 5</fullName>
    </recommendedName>
</protein>
<dbReference type="GO" id="GO:0005634">
    <property type="term" value="C:nucleus"/>
    <property type="evidence" value="ECO:0007669"/>
    <property type="project" value="TreeGrafter"/>
</dbReference>
<dbReference type="HOGENOM" id="CLU_011918_1_0_1"/>
<dbReference type="RefSeq" id="XP_003681648.1">
    <property type="nucleotide sequence ID" value="XM_003681600.1"/>
</dbReference>
<dbReference type="PANTHER" id="PTHR23354">
    <property type="entry name" value="NUCLEOLAR PROTEIN 7/ESTROGEN RECEPTOR COACTIVATOR-RELATED"/>
    <property type="match status" value="1"/>
</dbReference>
<evidence type="ECO:0000256" key="2">
    <source>
        <dbReference type="ARBA" id="ARBA00004496"/>
    </source>
</evidence>
<name>G8ZUZ3_TORDE</name>
<evidence type="ECO:0000256" key="1">
    <source>
        <dbReference type="ARBA" id="ARBA00002738"/>
    </source>
</evidence>
<dbReference type="KEGG" id="tdl:TDEL_0E01940"/>
<evidence type="ECO:0000256" key="4">
    <source>
        <dbReference type="ARBA" id="ARBA00015163"/>
    </source>
</evidence>
<dbReference type="InParanoid" id="G8ZUZ3"/>
<dbReference type="PROSITE" id="PS51886">
    <property type="entry name" value="TLDC"/>
    <property type="match status" value="1"/>
</dbReference>
<dbReference type="Pfam" id="PF07534">
    <property type="entry name" value="TLD"/>
    <property type="match status" value="1"/>
</dbReference>
<dbReference type="SMART" id="SM00584">
    <property type="entry name" value="TLDc"/>
    <property type="match status" value="1"/>
</dbReference>
<dbReference type="GO" id="GO:0000329">
    <property type="term" value="C:fungal-type vacuole membrane"/>
    <property type="evidence" value="ECO:0007669"/>
    <property type="project" value="EnsemblFungi"/>
</dbReference>
<accession>G8ZUZ3</accession>
<keyword evidence="5" id="KW-0963">Cytoplasm</keyword>
<reference evidence="7 8" key="1">
    <citation type="journal article" date="2011" name="Proc. Natl. Acad. Sci. U.S.A.">
        <title>Evolutionary erosion of yeast sex chromosomes by mating-type switching accidents.</title>
        <authorList>
            <person name="Gordon J.L."/>
            <person name="Armisen D."/>
            <person name="Proux-Wera E."/>
            <person name="Oheigeartaigh S.S."/>
            <person name="Byrne K.P."/>
            <person name="Wolfe K.H."/>
        </authorList>
    </citation>
    <scope>NUCLEOTIDE SEQUENCE [LARGE SCALE GENOMIC DNA]</scope>
    <source>
        <strain evidence="8">ATCC 10662 / CBS 1146 / NBRC 0425 / NCYC 2629 / NRRL Y-866</strain>
    </source>
</reference>
<comment type="function">
    <text evidence="1">May be involved in a process influencing telomere capping.</text>
</comment>
<proteinExistence type="inferred from homology"/>
<organism evidence="7 8">
    <name type="scientific">Torulaspora delbrueckii</name>
    <name type="common">Yeast</name>
    <name type="synonym">Candida colliculosa</name>
    <dbReference type="NCBI Taxonomy" id="4950"/>
    <lineage>
        <taxon>Eukaryota</taxon>
        <taxon>Fungi</taxon>
        <taxon>Dikarya</taxon>
        <taxon>Ascomycota</taxon>
        <taxon>Saccharomycotina</taxon>
        <taxon>Saccharomycetes</taxon>
        <taxon>Saccharomycetales</taxon>
        <taxon>Saccharomycetaceae</taxon>
        <taxon>Torulaspora</taxon>
    </lineage>
</organism>
<feature type="domain" description="TLDc" evidence="6">
    <location>
        <begin position="290"/>
        <end position="515"/>
    </location>
</feature>
<dbReference type="GO" id="GO:0032984">
    <property type="term" value="P:protein-containing complex disassembly"/>
    <property type="evidence" value="ECO:0007669"/>
    <property type="project" value="EnsemblFungi"/>
</dbReference>
<dbReference type="EMBL" id="HE616746">
    <property type="protein sequence ID" value="CCE92437.1"/>
    <property type="molecule type" value="Genomic_DNA"/>
</dbReference>
<dbReference type="PANTHER" id="PTHR23354:SF130">
    <property type="entry name" value="RESTRICTION OF TELOMERE CAPPING PROTEIN 5"/>
    <property type="match status" value="1"/>
</dbReference>
<sequence>MGQNASVQQDHAEIGHEKRQFTSNSELMEFFDKRAVHMFTATELAAFKSKLEGKTLKDPVRSEELTRWLRIPCENVLLCEAVYEFVRVLSNFPLMKDSFDDVTGVGLLKSVLLTNPSKCHKYVGVKNYDHMKLLFIALSMRKSVKEEPSCSSSTSLEDGGGSINLLRTYNNIVVDDLAIPATSLVQLLAWLLILTSYCPTSNCQFPEDVVYAEWGSFKLAATNLLRTMNNNIVTNLESYSVKFEQFSKAISTVMPNIFRALQNVMEHLLYQDSDLVSFPSNSAGPILTSKPTTQAVLAQLITALSNEMTFAKFQNLYVGRESGFSMRSLQAKVFKWMAPTVMLLSGKCVLDDEDFSKKNSRYRDFLSKYPKLKDRDQHLSDLQKNKTKVVFAVYIPEPWKTTNKDYFGGSGTTIVQLSPTQDVFKAASNEVMYFNTLGGGIGIGNNQPHIKNGVKSYSPGNVSLTIDSTLEFAAFRHVGYGGTFNPGLLLTQFNREDDPFEIKFLIQDVEVWGCGGKEELEEQYKKWQWEEAEAKRRQNINLRSFGEDRALLEMAGLVGHSQNGGSM</sequence>
<keyword evidence="8" id="KW-1185">Reference proteome</keyword>
<dbReference type="eggNOG" id="ENOG502QV3R">
    <property type="taxonomic scope" value="Eukaryota"/>
</dbReference>
<dbReference type="AlphaFoldDB" id="G8ZUZ3"/>
<evidence type="ECO:0000256" key="5">
    <source>
        <dbReference type="ARBA" id="ARBA00022490"/>
    </source>
</evidence>
<dbReference type="STRING" id="1076872.G8ZUZ3"/>
<dbReference type="InterPro" id="IPR006571">
    <property type="entry name" value="TLDc_dom"/>
</dbReference>
<comment type="subcellular location">
    <subcellularLocation>
        <location evidence="2">Cytoplasm</location>
    </subcellularLocation>
</comment>
<dbReference type="GeneID" id="11503838"/>
<evidence type="ECO:0000256" key="3">
    <source>
        <dbReference type="ARBA" id="ARBA00006731"/>
    </source>
</evidence>
<dbReference type="OrthoDB" id="289228at2759"/>